<keyword evidence="4 5" id="KW-0472">Membrane</keyword>
<evidence type="ECO:0000256" key="3">
    <source>
        <dbReference type="ARBA" id="ARBA00022989"/>
    </source>
</evidence>
<gene>
    <name evidence="6" type="ORF">EV421DRAFT_1905578</name>
</gene>
<dbReference type="PANTHER" id="PTHR24092:SF5">
    <property type="entry name" value="PHOSPHOLIPID-TRANSPORTING ATPASE"/>
    <property type="match status" value="1"/>
</dbReference>
<dbReference type="GO" id="GO:0006890">
    <property type="term" value="P:retrograde vesicle-mediated transport, Golgi to endoplasmic reticulum"/>
    <property type="evidence" value="ECO:0007669"/>
    <property type="project" value="TreeGrafter"/>
</dbReference>
<dbReference type="GO" id="GO:0006897">
    <property type="term" value="P:endocytosis"/>
    <property type="evidence" value="ECO:0007669"/>
    <property type="project" value="TreeGrafter"/>
</dbReference>
<sequence length="630" mass="70224">MGDGDEAPGWPSLYNPNLEFFAIQHNPSRQPGATYLYHYNDIFSFTLYWTLIFYTPVFVFCGALAFLNVSFPPKHAYEPLPSSEEYPLVSLKLQPRARKPNERRSRATFALIVFLTFLAISVVGAVFGSTIMSLVVFGLFKAGKYNMSTWVPFVSAAIQVLVGLLNLVRLTYETSTGNSSLVLMDTTFHTGRRRGFAEAPKNMLWSNTVLAAGNAVGFIVYTGAETRAVMNTSHPETKVGLLDLEINKLAKILCAVTFALSLVLVALNGFRGSRYIYVFRFLILFSSIIPISLRVNLDMGKTVYAHQIMNDSEIPNTIVRTSTLPEELGRIEYLLSDKTGTLTQNEMGMKKLHMGTMSYGFESMDEVAHQLAVAFGADQSHARQGTMPTGAQLATRGRRDMSSRVRDVVLSLALCHNVTPASSPDEVAIVQWTQSIGLTLVFRDRTKIELQTPTGSRIVFARMGIVVQDVQTGEITFLQKGADVVMAKIVQRNDWLEEETANMDREGLRTLVMARKRLSGQSYSEFKQRHHDASVQLEGRNEAMAAVVLEYLEHDLELLGLTGVEDKLQDDVKSTLELLRNAGIKIWMLTGDKIETARCIAISTKLVARNQYIHEVAKYSITQKKSKPTP</sequence>
<dbReference type="AlphaFoldDB" id="A0AA39JE60"/>
<evidence type="ECO:0000256" key="1">
    <source>
        <dbReference type="ARBA" id="ARBA00004370"/>
    </source>
</evidence>
<keyword evidence="3 5" id="KW-1133">Transmembrane helix</keyword>
<protein>
    <recommendedName>
        <fullName evidence="8">P-type phospholipid transporter</fullName>
    </recommendedName>
</protein>
<dbReference type="PRINTS" id="PR00119">
    <property type="entry name" value="CATATPASE"/>
</dbReference>
<dbReference type="Gene3D" id="1.20.1110.10">
    <property type="entry name" value="Calcium-transporting ATPase, transmembrane domain"/>
    <property type="match status" value="1"/>
</dbReference>
<evidence type="ECO:0000256" key="5">
    <source>
        <dbReference type="SAM" id="Phobius"/>
    </source>
</evidence>
<dbReference type="SUPFAM" id="SSF81665">
    <property type="entry name" value="Calcium ATPase, transmembrane domain M"/>
    <property type="match status" value="1"/>
</dbReference>
<dbReference type="Pfam" id="PF00702">
    <property type="entry name" value="Hydrolase"/>
    <property type="match status" value="1"/>
</dbReference>
<dbReference type="InterPro" id="IPR036412">
    <property type="entry name" value="HAD-like_sf"/>
</dbReference>
<dbReference type="Gene3D" id="3.40.50.1000">
    <property type="entry name" value="HAD superfamily/HAD-like"/>
    <property type="match status" value="2"/>
</dbReference>
<name>A0AA39JE60_9AGAR</name>
<keyword evidence="2 5" id="KW-0812">Transmembrane</keyword>
<feature type="transmembrane region" description="Helical" evidence="5">
    <location>
        <begin position="249"/>
        <end position="270"/>
    </location>
</feature>
<evidence type="ECO:0000313" key="7">
    <source>
        <dbReference type="Proteomes" id="UP001175226"/>
    </source>
</evidence>
<dbReference type="GO" id="GO:0016887">
    <property type="term" value="F:ATP hydrolysis activity"/>
    <property type="evidence" value="ECO:0007669"/>
    <property type="project" value="InterPro"/>
</dbReference>
<dbReference type="InterPro" id="IPR023299">
    <property type="entry name" value="ATPase_P-typ_cyto_dom_N"/>
</dbReference>
<dbReference type="NCBIfam" id="TIGR01494">
    <property type="entry name" value="ATPase_P-type"/>
    <property type="match status" value="2"/>
</dbReference>
<dbReference type="GO" id="GO:0140326">
    <property type="term" value="F:ATPase-coupled intramembrane lipid transporter activity"/>
    <property type="evidence" value="ECO:0007669"/>
    <property type="project" value="TreeGrafter"/>
</dbReference>
<evidence type="ECO:0008006" key="8">
    <source>
        <dbReference type="Google" id="ProtNLM"/>
    </source>
</evidence>
<feature type="transmembrane region" description="Helical" evidence="5">
    <location>
        <begin position="108"/>
        <end position="137"/>
    </location>
</feature>
<dbReference type="GO" id="GO:0005802">
    <property type="term" value="C:trans-Golgi network"/>
    <property type="evidence" value="ECO:0007669"/>
    <property type="project" value="TreeGrafter"/>
</dbReference>
<dbReference type="GO" id="GO:0005524">
    <property type="term" value="F:ATP binding"/>
    <property type="evidence" value="ECO:0007669"/>
    <property type="project" value="InterPro"/>
</dbReference>
<proteinExistence type="predicted"/>
<organism evidence="6 7">
    <name type="scientific">Armillaria borealis</name>
    <dbReference type="NCBI Taxonomy" id="47425"/>
    <lineage>
        <taxon>Eukaryota</taxon>
        <taxon>Fungi</taxon>
        <taxon>Dikarya</taxon>
        <taxon>Basidiomycota</taxon>
        <taxon>Agaricomycotina</taxon>
        <taxon>Agaricomycetes</taxon>
        <taxon>Agaricomycetidae</taxon>
        <taxon>Agaricales</taxon>
        <taxon>Marasmiineae</taxon>
        <taxon>Physalacriaceae</taxon>
        <taxon>Armillaria</taxon>
    </lineage>
</organism>
<dbReference type="SUPFAM" id="SSF81660">
    <property type="entry name" value="Metal cation-transporting ATPase, ATP-binding domain N"/>
    <property type="match status" value="1"/>
</dbReference>
<dbReference type="Gene3D" id="2.70.150.10">
    <property type="entry name" value="Calcium-transporting ATPase, cytoplasmic transduction domain A"/>
    <property type="match status" value="1"/>
</dbReference>
<accession>A0AA39JE60</accession>
<feature type="transmembrane region" description="Helical" evidence="5">
    <location>
        <begin position="149"/>
        <end position="168"/>
    </location>
</feature>
<evidence type="ECO:0000313" key="6">
    <source>
        <dbReference type="EMBL" id="KAK0440111.1"/>
    </source>
</evidence>
<comment type="caution">
    <text evidence="6">The sequence shown here is derived from an EMBL/GenBank/DDBJ whole genome shotgun (WGS) entry which is preliminary data.</text>
</comment>
<dbReference type="InterPro" id="IPR023298">
    <property type="entry name" value="ATPase_P-typ_TM_dom_sf"/>
</dbReference>
<dbReference type="InterPro" id="IPR001757">
    <property type="entry name" value="P_typ_ATPase"/>
</dbReference>
<dbReference type="EMBL" id="JAUEPT010000035">
    <property type="protein sequence ID" value="KAK0440111.1"/>
    <property type="molecule type" value="Genomic_DNA"/>
</dbReference>
<feature type="transmembrane region" description="Helical" evidence="5">
    <location>
        <begin position="202"/>
        <end position="224"/>
    </location>
</feature>
<comment type="subcellular location">
    <subcellularLocation>
        <location evidence="1">Membrane</location>
    </subcellularLocation>
</comment>
<dbReference type="SUPFAM" id="SSF56784">
    <property type="entry name" value="HAD-like"/>
    <property type="match status" value="1"/>
</dbReference>
<dbReference type="Gene3D" id="3.40.1110.10">
    <property type="entry name" value="Calcium-transporting ATPase, cytoplasmic domain N"/>
    <property type="match status" value="2"/>
</dbReference>
<dbReference type="Proteomes" id="UP001175226">
    <property type="component" value="Unassembled WGS sequence"/>
</dbReference>
<feature type="transmembrane region" description="Helical" evidence="5">
    <location>
        <begin position="47"/>
        <end position="67"/>
    </location>
</feature>
<dbReference type="GO" id="GO:0045332">
    <property type="term" value="P:phospholipid translocation"/>
    <property type="evidence" value="ECO:0007669"/>
    <property type="project" value="TreeGrafter"/>
</dbReference>
<evidence type="ECO:0000256" key="4">
    <source>
        <dbReference type="ARBA" id="ARBA00023136"/>
    </source>
</evidence>
<dbReference type="GO" id="GO:0005768">
    <property type="term" value="C:endosome"/>
    <property type="evidence" value="ECO:0007669"/>
    <property type="project" value="TreeGrafter"/>
</dbReference>
<dbReference type="InterPro" id="IPR018303">
    <property type="entry name" value="ATPase_P-typ_P_site"/>
</dbReference>
<dbReference type="PROSITE" id="PS00154">
    <property type="entry name" value="ATPASE_E1_E2"/>
    <property type="match status" value="1"/>
</dbReference>
<dbReference type="InterPro" id="IPR023214">
    <property type="entry name" value="HAD_sf"/>
</dbReference>
<dbReference type="PANTHER" id="PTHR24092">
    <property type="entry name" value="PROBABLE PHOSPHOLIPID-TRANSPORTING ATPASE"/>
    <property type="match status" value="1"/>
</dbReference>
<keyword evidence="7" id="KW-1185">Reference proteome</keyword>
<feature type="transmembrane region" description="Helical" evidence="5">
    <location>
        <begin position="277"/>
        <end position="297"/>
    </location>
</feature>
<reference evidence="6" key="1">
    <citation type="submission" date="2023-06" db="EMBL/GenBank/DDBJ databases">
        <authorList>
            <consortium name="Lawrence Berkeley National Laboratory"/>
            <person name="Ahrendt S."/>
            <person name="Sahu N."/>
            <person name="Indic B."/>
            <person name="Wong-Bajracharya J."/>
            <person name="Merenyi Z."/>
            <person name="Ke H.-M."/>
            <person name="Monk M."/>
            <person name="Kocsube S."/>
            <person name="Drula E."/>
            <person name="Lipzen A."/>
            <person name="Balint B."/>
            <person name="Henrissat B."/>
            <person name="Andreopoulos B."/>
            <person name="Martin F.M."/>
            <person name="Harder C.B."/>
            <person name="Rigling D."/>
            <person name="Ford K.L."/>
            <person name="Foster G.D."/>
            <person name="Pangilinan J."/>
            <person name="Papanicolaou A."/>
            <person name="Barry K."/>
            <person name="LaButti K."/>
            <person name="Viragh M."/>
            <person name="Koriabine M."/>
            <person name="Yan M."/>
            <person name="Riley R."/>
            <person name="Champramary S."/>
            <person name="Plett K.L."/>
            <person name="Tsai I.J."/>
            <person name="Slot J."/>
            <person name="Sipos G."/>
            <person name="Plett J."/>
            <person name="Nagy L.G."/>
            <person name="Grigoriev I.V."/>
        </authorList>
    </citation>
    <scope>NUCLEOTIDE SEQUENCE</scope>
    <source>
        <strain evidence="6">FPL87.14</strain>
    </source>
</reference>
<dbReference type="GO" id="GO:0005886">
    <property type="term" value="C:plasma membrane"/>
    <property type="evidence" value="ECO:0007669"/>
    <property type="project" value="TreeGrafter"/>
</dbReference>
<evidence type="ECO:0000256" key="2">
    <source>
        <dbReference type="ARBA" id="ARBA00022692"/>
    </source>
</evidence>